<keyword evidence="2" id="KW-1185">Reference proteome</keyword>
<dbReference type="InterPro" id="IPR011333">
    <property type="entry name" value="SKP1/BTB/POZ_sf"/>
</dbReference>
<dbReference type="Proteomes" id="UP000492821">
    <property type="component" value="Unassembled WGS sequence"/>
</dbReference>
<dbReference type="WBParaSite" id="Pan_g21543.t1">
    <property type="protein sequence ID" value="Pan_g21543.t1"/>
    <property type="gene ID" value="Pan_g21543"/>
</dbReference>
<evidence type="ECO:0000313" key="3">
    <source>
        <dbReference type="WBParaSite" id="Pan_g21543.t1"/>
    </source>
</evidence>
<reference evidence="3" key="2">
    <citation type="submission" date="2020-10" db="UniProtKB">
        <authorList>
            <consortium name="WormBaseParasite"/>
        </authorList>
    </citation>
    <scope>IDENTIFICATION</scope>
</reference>
<organism evidence="2 3">
    <name type="scientific">Panagrellus redivivus</name>
    <name type="common">Microworm</name>
    <dbReference type="NCBI Taxonomy" id="6233"/>
    <lineage>
        <taxon>Eukaryota</taxon>
        <taxon>Metazoa</taxon>
        <taxon>Ecdysozoa</taxon>
        <taxon>Nematoda</taxon>
        <taxon>Chromadorea</taxon>
        <taxon>Rhabditida</taxon>
        <taxon>Tylenchina</taxon>
        <taxon>Panagrolaimomorpha</taxon>
        <taxon>Panagrolaimoidea</taxon>
        <taxon>Panagrolaimidae</taxon>
        <taxon>Panagrellus</taxon>
    </lineage>
</organism>
<reference evidence="2" key="1">
    <citation type="journal article" date="2013" name="Genetics">
        <title>The draft genome and transcriptome of Panagrellus redivivus are shaped by the harsh demands of a free-living lifestyle.</title>
        <authorList>
            <person name="Srinivasan J."/>
            <person name="Dillman A.R."/>
            <person name="Macchietto M.G."/>
            <person name="Heikkinen L."/>
            <person name="Lakso M."/>
            <person name="Fracchia K.M."/>
            <person name="Antoshechkin I."/>
            <person name="Mortazavi A."/>
            <person name="Wong G."/>
            <person name="Sternberg P.W."/>
        </authorList>
    </citation>
    <scope>NUCLEOTIDE SEQUENCE [LARGE SCALE GENOMIC DNA]</scope>
    <source>
        <strain evidence="2">MT8872</strain>
    </source>
</reference>
<dbReference type="AlphaFoldDB" id="A0A7E4VIT6"/>
<evidence type="ECO:0000259" key="1">
    <source>
        <dbReference type="Pfam" id="PF01466"/>
    </source>
</evidence>
<dbReference type="InterPro" id="IPR016072">
    <property type="entry name" value="Skp1_comp_dimer"/>
</dbReference>
<dbReference type="GO" id="GO:0006511">
    <property type="term" value="P:ubiquitin-dependent protein catabolic process"/>
    <property type="evidence" value="ECO:0007669"/>
    <property type="project" value="InterPro"/>
</dbReference>
<proteinExistence type="predicted"/>
<feature type="domain" description="SKP1 component dimerisation" evidence="1">
    <location>
        <begin position="129"/>
        <end position="173"/>
    </location>
</feature>
<dbReference type="SUPFAM" id="SSF81382">
    <property type="entry name" value="Skp1 dimerisation domain-like"/>
    <property type="match status" value="1"/>
</dbReference>
<protein>
    <submittedName>
        <fullName evidence="3">Skp1 domain-containing protein</fullName>
    </submittedName>
</protein>
<accession>A0A7E4VIT6</accession>
<dbReference type="InterPro" id="IPR036296">
    <property type="entry name" value="SKP1-like_dim_sf"/>
</dbReference>
<name>A0A7E4VIT6_PANRE</name>
<sequence length="174" mass="19969">MSDPSSSTSAKSKEIAVPKEIKVRCSDGKLLVIEDFIIRDSKVLMESLEYANFDTEEIELALKSDGIETMIEFAEFFKNDGPYTPPKNHQDFGPLRREPADPAMVFLHDLLPAELDDFISALAFFAIPRLVDFMCNNILQRLEGRDTDGLREEYLLPNDYSSSEEYEIRRRHEV</sequence>
<dbReference type="Gene3D" id="3.30.710.10">
    <property type="entry name" value="Potassium Channel Kv1.1, Chain A"/>
    <property type="match status" value="1"/>
</dbReference>
<evidence type="ECO:0000313" key="2">
    <source>
        <dbReference type="Proteomes" id="UP000492821"/>
    </source>
</evidence>
<dbReference type="Pfam" id="PF01466">
    <property type="entry name" value="Skp1"/>
    <property type="match status" value="1"/>
</dbReference>